<keyword evidence="1" id="KW-0812">Transmembrane</keyword>
<evidence type="ECO:0000256" key="1">
    <source>
        <dbReference type="SAM" id="Phobius"/>
    </source>
</evidence>
<dbReference type="InterPro" id="IPR007784">
    <property type="entry name" value="PIR"/>
</dbReference>
<evidence type="ECO:0008006" key="3">
    <source>
        <dbReference type="Google" id="ProtNLM"/>
    </source>
</evidence>
<keyword evidence="1" id="KW-0472">Membrane</keyword>
<proteinExistence type="predicted"/>
<evidence type="ECO:0000313" key="2">
    <source>
        <dbReference type="EMBL" id="XCH39292.1"/>
    </source>
</evidence>
<sequence length="535" mass="61458">MEFSLIFFISICIIFIFITLYLKISLNKFNTQYLSTIQKNQEKIKEIPKFSYNIHFKNPPNEINIENPYMCTVTDLKKCEISDPFSCIGCQNLLSSCVNFEKDTKYINIDGTELLIPANIDSNEGYCLKIKNSTQACNPYHGVLVLIETSPTKLESMLYCECINPGYVGKNSILGACDTPFICNGHVLDINKPLSEIICQCNDTMIAVTVNNTPTCQHKIVKDYTYTDDDFLGKNTVPSNRFISDIEINFPGTKLLDPCKYCLLTGNYIENGIMVPTEDDGWQCVLATQITTNSTVRGLPIRRNIHGKRLLKGVYGPDAVIDIAWINIHIYGYVESPIFENSAITFYVKDNMWFFERLNYEINTSHAYAINLLQHQGHYPGTYGTLTLKITPKIGCHLTNTFNNKYECRFSTVVSNELRWPPYSGDMATYGNFTFMRYLGYNSPTSWAHYQHWRNMEKLNTIISGLDKWMKNKLRKIEINPNLRLDNDPCYLWSSYSPATKECLSYLAEDTSMWEEYNAQLIPQDTTSWNESNIH</sequence>
<name>A0AAU8GD08_9VIRU</name>
<dbReference type="EMBL" id="PP955094">
    <property type="protein sequence ID" value="XCH39292.1"/>
    <property type="molecule type" value="Genomic_DNA"/>
</dbReference>
<reference evidence="2" key="1">
    <citation type="submission" date="2024-06" db="EMBL/GenBank/DDBJ databases">
        <title>North American crayfish harbour diverse members of the Nudiviridae.</title>
        <authorList>
            <person name="Stratton C."/>
            <person name="Bojko J."/>
        </authorList>
    </citation>
    <scope>NUCLEOTIDE SEQUENCE</scope>
    <source>
        <strain evidence="2">142H</strain>
    </source>
</reference>
<protein>
    <recommendedName>
        <fullName evidence="3">PIF-1</fullName>
    </recommendedName>
</protein>
<organism evidence="2">
    <name type="scientific">Faxonius propinquus nudivirus</name>
    <dbReference type="NCBI Taxonomy" id="3139431"/>
    <lineage>
        <taxon>Viruses</taxon>
        <taxon>Viruses incertae sedis</taxon>
        <taxon>Naldaviricetes</taxon>
        <taxon>Lefavirales</taxon>
        <taxon>Nudiviridae</taxon>
    </lineage>
</organism>
<keyword evidence="1" id="KW-1133">Transmembrane helix</keyword>
<feature type="transmembrane region" description="Helical" evidence="1">
    <location>
        <begin position="6"/>
        <end position="24"/>
    </location>
</feature>
<gene>
    <name evidence="2" type="ORF">FpNV_047</name>
</gene>
<accession>A0AAU8GD08</accession>
<dbReference type="Pfam" id="PF05092">
    <property type="entry name" value="PIF"/>
    <property type="match status" value="1"/>
</dbReference>